<dbReference type="EMBL" id="JBCGBO010000002">
    <property type="protein sequence ID" value="KAK9222625.1"/>
    <property type="molecule type" value="Genomic_DNA"/>
</dbReference>
<keyword evidence="3" id="KW-1185">Reference proteome</keyword>
<dbReference type="InterPro" id="IPR050796">
    <property type="entry name" value="SCF_F-box_component"/>
</dbReference>
<dbReference type="InterPro" id="IPR017451">
    <property type="entry name" value="F-box-assoc_interact_dom"/>
</dbReference>
<protein>
    <recommendedName>
        <fullName evidence="1">F-box domain-containing protein</fullName>
    </recommendedName>
</protein>
<proteinExistence type="predicted"/>
<sequence length="918" mass="105409">MAISRFLKMKSCITRSKFQAKEAAKEEDGVLATNYNVSMEDLPLPILVDVFSRLPIKTILQIKCVCKTWHSLCSDPYFAKIHLARAPFSIMILEKFCKRIYTNSLVPLFTLNQGDKERLSLLSSCNGLICLHEFSYKQDIISVCNPILGDHLVLPQLKRKNVATRIRGFGYNHCTNQYKVIQILSYKDQAAISSSKPQVEVHTIGTNTWRNIGDLPYVLNQPYYGAFLNSALHWYAHSHDKRTAFMCSFDLGDEQFRQFPGPPTREYEKCRPINSISVGVSGGFLYLCDGFLEPNLDIWIMKKYGVKESWTKEFVIVNSVVSKLQRLYGSLQILNYRENMNKEATEGTELQMLFGSEALLAYNPCPEKFMASTFRYFSRSHHRPISTMEHLPAEMSLTIKAASNIYTAIHACMQSLEQFETSFVLWSSHLAMKTIKGLHLGQPGVGKAWTRSLPFSSEPITGFGQRNASLVYLAPKIWGYLSAVAHCKFGKFEIWAMKDYDAKESWIKQFSYEGLLRAKWIGTRFESILQGFKVVQEYLICSCFYLLKNGDILLGLPVTSLLHFKLVCKAWLNTAQNPLLPSLQFSRMAKNDPCLILHCDCPIRNQLYSFELSSRDEDNQTVHQIRVPALPEFDVVGSCKGLLCLCDSSTKNRLYVYNPFTRNYVELPKSTEFQTQDVVFGFGFHPTTNKYKVVKIDYCRKTHGNHRYYRGYGKSEVQILTLGSQEWRSLGQVNYHMLEAPSQVLVNGRLHWCTWPRYHGPSRLLISFDIADEQFRVVEKPDELHRIHYDLVNLGGCLSAAVPCSSGKEIWVMKEYDVKESWIKEYNIGIHVPRGLEQDLSQSFRDSKFFRNRSFVRVLCLLKNGEILLEYKCRALVSYNPRNEMFKDLLLHGTPNLFEASVHEGSLSWIDSFSDNDK</sequence>
<name>A0AAP0QTE4_9ROSI</name>
<evidence type="ECO:0000313" key="2">
    <source>
        <dbReference type="EMBL" id="KAK9222625.1"/>
    </source>
</evidence>
<dbReference type="PANTHER" id="PTHR31672:SF13">
    <property type="entry name" value="F-BOX PROTEIN CPR30-LIKE"/>
    <property type="match status" value="1"/>
</dbReference>
<dbReference type="Pfam" id="PF08268">
    <property type="entry name" value="FBA_3"/>
    <property type="match status" value="1"/>
</dbReference>
<feature type="domain" description="F-box" evidence="1">
    <location>
        <begin position="36"/>
        <end position="81"/>
    </location>
</feature>
<dbReference type="NCBIfam" id="TIGR01640">
    <property type="entry name" value="F_box_assoc_1"/>
    <property type="match status" value="2"/>
</dbReference>
<dbReference type="Gene3D" id="1.20.1280.50">
    <property type="match status" value="1"/>
</dbReference>
<dbReference type="InterPro" id="IPR036047">
    <property type="entry name" value="F-box-like_dom_sf"/>
</dbReference>
<dbReference type="SMART" id="SM00256">
    <property type="entry name" value="FBOX"/>
    <property type="match status" value="1"/>
</dbReference>
<reference evidence="2 3" key="1">
    <citation type="submission" date="2024-05" db="EMBL/GenBank/DDBJ databases">
        <title>Haplotype-resolved chromosome-level genome assembly of Huyou (Citrus changshanensis).</title>
        <authorList>
            <person name="Miao C."/>
            <person name="Chen W."/>
            <person name="Wu Y."/>
            <person name="Wang L."/>
            <person name="Zhao S."/>
            <person name="Grierson D."/>
            <person name="Xu C."/>
            <person name="Chen K."/>
        </authorList>
    </citation>
    <scope>NUCLEOTIDE SEQUENCE [LARGE SCALE GENOMIC DNA]</scope>
    <source>
        <strain evidence="2">01-14</strain>
        <tissue evidence="2">Leaf</tissue>
    </source>
</reference>
<dbReference type="InterPro" id="IPR001810">
    <property type="entry name" value="F-box_dom"/>
</dbReference>
<dbReference type="AlphaFoldDB" id="A0AAP0QTE4"/>
<dbReference type="InterPro" id="IPR013187">
    <property type="entry name" value="F-box-assoc_dom_typ3"/>
</dbReference>
<dbReference type="Pfam" id="PF07734">
    <property type="entry name" value="FBA_1"/>
    <property type="match status" value="1"/>
</dbReference>
<dbReference type="PANTHER" id="PTHR31672">
    <property type="entry name" value="BNACNNG10540D PROTEIN"/>
    <property type="match status" value="1"/>
</dbReference>
<dbReference type="Pfam" id="PF12937">
    <property type="entry name" value="F-box-like"/>
    <property type="match status" value="1"/>
</dbReference>
<dbReference type="SUPFAM" id="SSF81383">
    <property type="entry name" value="F-box domain"/>
    <property type="match status" value="2"/>
</dbReference>
<evidence type="ECO:0000259" key="1">
    <source>
        <dbReference type="PROSITE" id="PS50181"/>
    </source>
</evidence>
<comment type="caution">
    <text evidence="2">The sequence shown here is derived from an EMBL/GenBank/DDBJ whole genome shotgun (WGS) entry which is preliminary data.</text>
</comment>
<organism evidence="2 3">
    <name type="scientific">Citrus x changshan-huyou</name>
    <dbReference type="NCBI Taxonomy" id="2935761"/>
    <lineage>
        <taxon>Eukaryota</taxon>
        <taxon>Viridiplantae</taxon>
        <taxon>Streptophyta</taxon>
        <taxon>Embryophyta</taxon>
        <taxon>Tracheophyta</taxon>
        <taxon>Spermatophyta</taxon>
        <taxon>Magnoliopsida</taxon>
        <taxon>eudicotyledons</taxon>
        <taxon>Gunneridae</taxon>
        <taxon>Pentapetalae</taxon>
        <taxon>rosids</taxon>
        <taxon>malvids</taxon>
        <taxon>Sapindales</taxon>
        <taxon>Rutaceae</taxon>
        <taxon>Aurantioideae</taxon>
        <taxon>Citrus</taxon>
    </lineage>
</organism>
<dbReference type="PROSITE" id="PS50181">
    <property type="entry name" value="FBOX"/>
    <property type="match status" value="1"/>
</dbReference>
<dbReference type="CDD" id="cd22157">
    <property type="entry name" value="F-box_AtFBW1-like"/>
    <property type="match status" value="1"/>
</dbReference>
<accession>A0AAP0QTE4</accession>
<evidence type="ECO:0000313" key="3">
    <source>
        <dbReference type="Proteomes" id="UP001428341"/>
    </source>
</evidence>
<dbReference type="Proteomes" id="UP001428341">
    <property type="component" value="Unassembled WGS sequence"/>
</dbReference>
<dbReference type="InterPro" id="IPR006527">
    <property type="entry name" value="F-box-assoc_dom_typ1"/>
</dbReference>
<gene>
    <name evidence="2" type="ORF">WN944_011061</name>
</gene>